<protein>
    <submittedName>
        <fullName evidence="7">TetR/AcrR family transcriptional regulator</fullName>
    </submittedName>
</protein>
<dbReference type="InterPro" id="IPR050109">
    <property type="entry name" value="HTH-type_TetR-like_transc_reg"/>
</dbReference>
<evidence type="ECO:0000256" key="5">
    <source>
        <dbReference type="SAM" id="MobiDB-lite"/>
    </source>
</evidence>
<sequence>MTKEAGEAAWARARTSREGKDHETRTRLLSCAEDVFAANGYTPATIADITQAAHVSRASFYLYFTSKADIFHAVASAVRDEFLAAHEVPGVDENDPVALGRASSAAFLAAYAQHLDLLTVIEHQALADPAIAAIWTEIQERPRRRVIRYVERLTAAGQADPAADAEAVADAVLGMFAQFARHRITDPVRFENTVDTLNAMYLRLLGIDARRA</sequence>
<dbReference type="EMBL" id="JBHUDX010000030">
    <property type="protein sequence ID" value="MFD1659197.1"/>
    <property type="molecule type" value="Genomic_DNA"/>
</dbReference>
<keyword evidence="8" id="KW-1185">Reference proteome</keyword>
<dbReference type="PROSITE" id="PS01081">
    <property type="entry name" value="HTH_TETR_1"/>
    <property type="match status" value="1"/>
</dbReference>
<dbReference type="InterPro" id="IPR009057">
    <property type="entry name" value="Homeodomain-like_sf"/>
</dbReference>
<dbReference type="Gene3D" id="1.10.10.60">
    <property type="entry name" value="Homeodomain-like"/>
    <property type="match status" value="1"/>
</dbReference>
<evidence type="ECO:0000256" key="4">
    <source>
        <dbReference type="PROSITE-ProRule" id="PRU00335"/>
    </source>
</evidence>
<dbReference type="PANTHER" id="PTHR30055:SF234">
    <property type="entry name" value="HTH-TYPE TRANSCRIPTIONAL REGULATOR BETI"/>
    <property type="match status" value="1"/>
</dbReference>
<accession>A0ABW4IR47</accession>
<feature type="domain" description="HTH tetR-type" evidence="6">
    <location>
        <begin position="22"/>
        <end position="82"/>
    </location>
</feature>
<dbReference type="Pfam" id="PF00440">
    <property type="entry name" value="TetR_N"/>
    <property type="match status" value="1"/>
</dbReference>
<dbReference type="SUPFAM" id="SSF48498">
    <property type="entry name" value="Tetracyclin repressor-like, C-terminal domain"/>
    <property type="match status" value="1"/>
</dbReference>
<organism evidence="7 8">
    <name type="scientific">Streptomyces caeni</name>
    <dbReference type="NCBI Taxonomy" id="2307231"/>
    <lineage>
        <taxon>Bacteria</taxon>
        <taxon>Bacillati</taxon>
        <taxon>Actinomycetota</taxon>
        <taxon>Actinomycetes</taxon>
        <taxon>Kitasatosporales</taxon>
        <taxon>Streptomycetaceae</taxon>
        <taxon>Streptomyces</taxon>
    </lineage>
</organism>
<evidence type="ECO:0000256" key="1">
    <source>
        <dbReference type="ARBA" id="ARBA00023015"/>
    </source>
</evidence>
<dbReference type="PRINTS" id="PR00455">
    <property type="entry name" value="HTHTETR"/>
</dbReference>
<evidence type="ECO:0000256" key="2">
    <source>
        <dbReference type="ARBA" id="ARBA00023125"/>
    </source>
</evidence>
<keyword evidence="2 4" id="KW-0238">DNA-binding</keyword>
<comment type="caution">
    <text evidence="7">The sequence shown here is derived from an EMBL/GenBank/DDBJ whole genome shotgun (WGS) entry which is preliminary data.</text>
</comment>
<dbReference type="Proteomes" id="UP001597261">
    <property type="component" value="Unassembled WGS sequence"/>
</dbReference>
<keyword evidence="3" id="KW-0804">Transcription</keyword>
<feature type="DNA-binding region" description="H-T-H motif" evidence="4">
    <location>
        <begin position="45"/>
        <end position="64"/>
    </location>
</feature>
<dbReference type="Gene3D" id="1.10.357.10">
    <property type="entry name" value="Tetracycline Repressor, domain 2"/>
    <property type="match status" value="1"/>
</dbReference>
<dbReference type="SUPFAM" id="SSF46689">
    <property type="entry name" value="Homeodomain-like"/>
    <property type="match status" value="1"/>
</dbReference>
<dbReference type="InterPro" id="IPR023772">
    <property type="entry name" value="DNA-bd_HTH_TetR-type_CS"/>
</dbReference>
<proteinExistence type="predicted"/>
<dbReference type="RefSeq" id="WP_381082094.1">
    <property type="nucleotide sequence ID" value="NZ_JBHUDX010000030.1"/>
</dbReference>
<feature type="region of interest" description="Disordered" evidence="5">
    <location>
        <begin position="1"/>
        <end position="22"/>
    </location>
</feature>
<evidence type="ECO:0000313" key="7">
    <source>
        <dbReference type="EMBL" id="MFD1659197.1"/>
    </source>
</evidence>
<dbReference type="InterPro" id="IPR036271">
    <property type="entry name" value="Tet_transcr_reg_TetR-rel_C_sf"/>
</dbReference>
<dbReference type="InterPro" id="IPR001647">
    <property type="entry name" value="HTH_TetR"/>
</dbReference>
<reference evidence="8" key="1">
    <citation type="journal article" date="2019" name="Int. J. Syst. Evol. Microbiol.">
        <title>The Global Catalogue of Microorganisms (GCM) 10K type strain sequencing project: providing services to taxonomists for standard genome sequencing and annotation.</title>
        <authorList>
            <consortium name="The Broad Institute Genomics Platform"/>
            <consortium name="The Broad Institute Genome Sequencing Center for Infectious Disease"/>
            <person name="Wu L."/>
            <person name="Ma J."/>
        </authorList>
    </citation>
    <scope>NUCLEOTIDE SEQUENCE [LARGE SCALE GENOMIC DNA]</scope>
    <source>
        <strain evidence="8">CGMCC 1.12470</strain>
    </source>
</reference>
<gene>
    <name evidence="7" type="ORF">ACFSL4_13535</name>
</gene>
<dbReference type="PANTHER" id="PTHR30055">
    <property type="entry name" value="HTH-TYPE TRANSCRIPTIONAL REGULATOR RUTR"/>
    <property type="match status" value="1"/>
</dbReference>
<evidence type="ECO:0000313" key="8">
    <source>
        <dbReference type="Proteomes" id="UP001597261"/>
    </source>
</evidence>
<name>A0ABW4IR47_9ACTN</name>
<keyword evidence="1" id="KW-0805">Transcription regulation</keyword>
<evidence type="ECO:0000256" key="3">
    <source>
        <dbReference type="ARBA" id="ARBA00023163"/>
    </source>
</evidence>
<evidence type="ECO:0000259" key="6">
    <source>
        <dbReference type="PROSITE" id="PS50977"/>
    </source>
</evidence>
<dbReference type="PROSITE" id="PS50977">
    <property type="entry name" value="HTH_TETR_2"/>
    <property type="match status" value="1"/>
</dbReference>